<dbReference type="GO" id="GO:0140327">
    <property type="term" value="F:flippase activity"/>
    <property type="evidence" value="ECO:0007669"/>
    <property type="project" value="UniProtKB-ARBA"/>
</dbReference>
<dbReference type="GO" id="GO:0005789">
    <property type="term" value="C:endoplasmic reticulum membrane"/>
    <property type="evidence" value="ECO:0007669"/>
    <property type="project" value="UniProtKB-SubCell"/>
</dbReference>
<dbReference type="PROSITE" id="PS00154">
    <property type="entry name" value="ATPASE_E1_E2"/>
    <property type="match status" value="1"/>
</dbReference>
<feature type="binding site" evidence="16">
    <location>
        <position position="602"/>
    </location>
    <ligand>
        <name>ATP</name>
        <dbReference type="ChEBI" id="CHEBI:30616"/>
    </ligand>
</feature>
<dbReference type="InterPro" id="IPR044492">
    <property type="entry name" value="P_typ_ATPase_HD_dom"/>
</dbReference>
<feature type="transmembrane region" description="Helical" evidence="18">
    <location>
        <begin position="790"/>
        <end position="807"/>
    </location>
</feature>
<evidence type="ECO:0000256" key="9">
    <source>
        <dbReference type="ARBA" id="ARBA00022842"/>
    </source>
</evidence>
<evidence type="ECO:0000256" key="4">
    <source>
        <dbReference type="ARBA" id="ARBA00022692"/>
    </source>
</evidence>
<dbReference type="InterPro" id="IPR023298">
    <property type="entry name" value="ATPase_P-typ_TM_dom_sf"/>
</dbReference>
<dbReference type="InterPro" id="IPR001757">
    <property type="entry name" value="P_typ_ATPase"/>
</dbReference>
<evidence type="ECO:0000259" key="20">
    <source>
        <dbReference type="Pfam" id="PF16212"/>
    </source>
</evidence>
<feature type="binding site" evidence="17">
    <location>
        <position position="182"/>
    </location>
    <ligand>
        <name>Mg(2+)</name>
        <dbReference type="ChEBI" id="CHEBI:18420"/>
    </ligand>
</feature>
<evidence type="ECO:0000256" key="13">
    <source>
        <dbReference type="ARBA" id="ARBA00034036"/>
    </source>
</evidence>
<feature type="transmembrane region" description="Helical" evidence="18">
    <location>
        <begin position="897"/>
        <end position="918"/>
    </location>
</feature>
<dbReference type="FunFam" id="3.40.50.1000:FF:000023">
    <property type="entry name" value="Phospholipid-transporting ATPase"/>
    <property type="match status" value="1"/>
</dbReference>
<feature type="compositionally biased region" description="Polar residues" evidence="19">
    <location>
        <begin position="347"/>
        <end position="365"/>
    </location>
</feature>
<comment type="cofactor">
    <cofactor evidence="1 17">
        <name>Mg(2+)</name>
        <dbReference type="ChEBI" id="CHEBI:18420"/>
    </cofactor>
</comment>
<evidence type="ECO:0000313" key="22">
    <source>
        <dbReference type="Proteomes" id="UP000828390"/>
    </source>
</evidence>
<dbReference type="Gene3D" id="1.20.1110.10">
    <property type="entry name" value="Calcium-transporting ATPase, transmembrane domain"/>
    <property type="match status" value="1"/>
</dbReference>
<feature type="binding site" evidence="16">
    <location>
        <position position="183"/>
    </location>
    <ligand>
        <name>ATP</name>
        <dbReference type="ChEBI" id="CHEBI:30616"/>
    </ligand>
</feature>
<keyword evidence="5 17" id="KW-0479">Metal-binding</keyword>
<dbReference type="GO" id="GO:0005886">
    <property type="term" value="C:plasma membrane"/>
    <property type="evidence" value="ECO:0007669"/>
    <property type="project" value="TreeGrafter"/>
</dbReference>
<dbReference type="FunFam" id="3.40.1110.10:FF:000009">
    <property type="entry name" value="Phospholipid-transporting ATPase"/>
    <property type="match status" value="1"/>
</dbReference>
<dbReference type="Gene3D" id="3.40.1110.10">
    <property type="entry name" value="Calcium-transporting ATPase, cytoplasmic domain N"/>
    <property type="match status" value="2"/>
</dbReference>
<evidence type="ECO:0000256" key="18">
    <source>
        <dbReference type="RuleBase" id="RU362033"/>
    </source>
</evidence>
<keyword evidence="6 16" id="KW-0547">Nucleotide-binding</keyword>
<evidence type="ECO:0000256" key="3">
    <source>
        <dbReference type="ARBA" id="ARBA00008109"/>
    </source>
</evidence>
<dbReference type="NCBIfam" id="TIGR01652">
    <property type="entry name" value="ATPase-Plipid"/>
    <property type="match status" value="1"/>
</dbReference>
<dbReference type="InterPro" id="IPR018303">
    <property type="entry name" value="ATPase_P-typ_P_site"/>
</dbReference>
<feature type="binding site" evidence="17">
    <location>
        <position position="184"/>
    </location>
    <ligand>
        <name>Mg(2+)</name>
        <dbReference type="ChEBI" id="CHEBI:18420"/>
    </ligand>
</feature>
<keyword evidence="22" id="KW-1185">Reference proteome</keyword>
<evidence type="ECO:0000256" key="17">
    <source>
        <dbReference type="PIRSR" id="PIRSR606539-3"/>
    </source>
</evidence>
<evidence type="ECO:0000256" key="5">
    <source>
        <dbReference type="ARBA" id="ARBA00022723"/>
    </source>
</evidence>
<dbReference type="FunFam" id="3.40.50.1000:FF:000001">
    <property type="entry name" value="Phospholipid-transporting ATPase IC"/>
    <property type="match status" value="1"/>
</dbReference>
<dbReference type="GO" id="GO:0045332">
    <property type="term" value="P:phospholipid translocation"/>
    <property type="evidence" value="ECO:0007669"/>
    <property type="project" value="TreeGrafter"/>
</dbReference>
<feature type="region of interest" description="Disordered" evidence="19">
    <location>
        <begin position="1008"/>
        <end position="1093"/>
    </location>
</feature>
<evidence type="ECO:0000256" key="7">
    <source>
        <dbReference type="ARBA" id="ARBA00022824"/>
    </source>
</evidence>
<feature type="compositionally biased region" description="Basic and acidic residues" evidence="19">
    <location>
        <begin position="1034"/>
        <end position="1053"/>
    </location>
</feature>
<dbReference type="InterPro" id="IPR006539">
    <property type="entry name" value="P-type_ATPase_IV"/>
</dbReference>
<keyword evidence="7" id="KW-0256">Endoplasmic reticulum</keyword>
<dbReference type="SUPFAM" id="SSF81665">
    <property type="entry name" value="Calcium ATPase, transmembrane domain M"/>
    <property type="match status" value="1"/>
</dbReference>
<name>A0A9D4KP44_DREPO</name>
<feature type="transmembrane region" description="Helical" evidence="18">
    <location>
        <begin position="930"/>
        <end position="950"/>
    </location>
</feature>
<dbReference type="GO" id="GO:0005524">
    <property type="term" value="F:ATP binding"/>
    <property type="evidence" value="ECO:0007669"/>
    <property type="project" value="UniProtKB-UniRule"/>
</dbReference>
<feature type="binding site" evidence="16">
    <location>
        <position position="733"/>
    </location>
    <ligand>
        <name>ATP</name>
        <dbReference type="ChEBI" id="CHEBI:30616"/>
    </ligand>
</feature>
<dbReference type="EC" id="7.6.2.1" evidence="18"/>
<dbReference type="NCBIfam" id="TIGR01494">
    <property type="entry name" value="ATPase_P-type"/>
    <property type="match status" value="1"/>
</dbReference>
<feature type="binding site" evidence="16">
    <location>
        <position position="603"/>
    </location>
    <ligand>
        <name>ATP</name>
        <dbReference type="ChEBI" id="CHEBI:30616"/>
    </ligand>
</feature>
<dbReference type="PRINTS" id="PR00119">
    <property type="entry name" value="CATATPASE"/>
</dbReference>
<dbReference type="EMBL" id="JAIWYP010000004">
    <property type="protein sequence ID" value="KAH3843246.1"/>
    <property type="molecule type" value="Genomic_DNA"/>
</dbReference>
<dbReference type="SUPFAM" id="SSF81660">
    <property type="entry name" value="Metal cation-transporting ATPase, ATP-binding domain N"/>
    <property type="match status" value="1"/>
</dbReference>
<feature type="binding site" evidence="16">
    <location>
        <position position="482"/>
    </location>
    <ligand>
        <name>ATP</name>
        <dbReference type="ChEBI" id="CHEBI:30616"/>
    </ligand>
</feature>
<reference evidence="21" key="2">
    <citation type="submission" date="2020-11" db="EMBL/GenBank/DDBJ databases">
        <authorList>
            <person name="McCartney M.A."/>
            <person name="Auch B."/>
            <person name="Kono T."/>
            <person name="Mallez S."/>
            <person name="Becker A."/>
            <person name="Gohl D.M."/>
            <person name="Silverstein K.A.T."/>
            <person name="Koren S."/>
            <person name="Bechman K.B."/>
            <person name="Herman A."/>
            <person name="Abrahante J.E."/>
            <person name="Garbe J."/>
        </authorList>
    </citation>
    <scope>NUCLEOTIDE SEQUENCE</scope>
    <source>
        <strain evidence="21">Duluth1</strain>
        <tissue evidence="21">Whole animal</tissue>
    </source>
</reference>
<feature type="binding site" evidence="16">
    <location>
        <position position="732"/>
    </location>
    <ligand>
        <name>ATP</name>
        <dbReference type="ChEBI" id="CHEBI:30616"/>
    </ligand>
</feature>
<feature type="binding site" evidence="16">
    <location>
        <position position="184"/>
    </location>
    <ligand>
        <name>ATP</name>
        <dbReference type="ChEBI" id="CHEBI:30616"/>
    </ligand>
</feature>
<evidence type="ECO:0000256" key="11">
    <source>
        <dbReference type="ARBA" id="ARBA00022989"/>
    </source>
</evidence>
<feature type="transmembrane region" description="Helical" evidence="18">
    <location>
        <begin position="65"/>
        <end position="90"/>
    </location>
</feature>
<evidence type="ECO:0000256" key="6">
    <source>
        <dbReference type="ARBA" id="ARBA00022741"/>
    </source>
</evidence>
<evidence type="ECO:0000256" key="14">
    <source>
        <dbReference type="ARBA" id="ARBA00050913"/>
    </source>
</evidence>
<feature type="domain" description="P-type ATPase C-terminal" evidence="20">
    <location>
        <begin position="755"/>
        <end position="998"/>
    </location>
</feature>
<dbReference type="GO" id="GO:0000287">
    <property type="term" value="F:magnesium ion binding"/>
    <property type="evidence" value="ECO:0007669"/>
    <property type="project" value="UniProtKB-UniRule"/>
</dbReference>
<dbReference type="SUPFAM" id="SSF56784">
    <property type="entry name" value="HAD-like"/>
    <property type="match status" value="1"/>
</dbReference>
<keyword evidence="12 18" id="KW-0472">Membrane</keyword>
<dbReference type="InterPro" id="IPR023214">
    <property type="entry name" value="HAD_sf"/>
</dbReference>
<dbReference type="Pfam" id="PF13246">
    <property type="entry name" value="Cation_ATPase"/>
    <property type="match status" value="1"/>
</dbReference>
<dbReference type="SFLD" id="SFLDG00002">
    <property type="entry name" value="C1.7:_P-type_atpase_like"/>
    <property type="match status" value="1"/>
</dbReference>
<evidence type="ECO:0000256" key="15">
    <source>
        <dbReference type="PIRSR" id="PIRSR606539-1"/>
    </source>
</evidence>
<evidence type="ECO:0000256" key="1">
    <source>
        <dbReference type="ARBA" id="ARBA00001946"/>
    </source>
</evidence>
<evidence type="ECO:0000256" key="19">
    <source>
        <dbReference type="SAM" id="MobiDB-lite"/>
    </source>
</evidence>
<protein>
    <recommendedName>
        <fullName evidence="18">Phospholipid-transporting ATPase</fullName>
        <ecNumber evidence="18">7.6.2.1</ecNumber>
    </recommendedName>
</protein>
<dbReference type="Gene3D" id="3.40.50.1000">
    <property type="entry name" value="HAD superfamily/HAD-like"/>
    <property type="match status" value="2"/>
</dbReference>
<comment type="subcellular location">
    <subcellularLocation>
        <location evidence="2">Endoplasmic reticulum membrane</location>
        <topology evidence="2">Multi-pass membrane protein</topology>
    </subcellularLocation>
    <subcellularLocation>
        <location evidence="18">Membrane</location>
        <topology evidence="18">Multi-pass membrane protein</topology>
    </subcellularLocation>
</comment>
<reference evidence="21" key="1">
    <citation type="journal article" date="2019" name="bioRxiv">
        <title>The Genome of the Zebra Mussel, Dreissena polymorpha: A Resource for Invasive Species Research.</title>
        <authorList>
            <person name="McCartney M.A."/>
            <person name="Auch B."/>
            <person name="Kono T."/>
            <person name="Mallez S."/>
            <person name="Zhang Y."/>
            <person name="Obille A."/>
            <person name="Becker A."/>
            <person name="Abrahante J.E."/>
            <person name="Garbe J."/>
            <person name="Badalamenti J.P."/>
            <person name="Herman A."/>
            <person name="Mangelson H."/>
            <person name="Liachko I."/>
            <person name="Sullivan S."/>
            <person name="Sone E.D."/>
            <person name="Koren S."/>
            <person name="Silverstein K.A.T."/>
            <person name="Beckman K.B."/>
            <person name="Gohl D.M."/>
        </authorList>
    </citation>
    <scope>NUCLEOTIDE SEQUENCE</scope>
    <source>
        <strain evidence="21">Duluth1</strain>
        <tissue evidence="21">Whole animal</tissue>
    </source>
</reference>
<dbReference type="PANTHER" id="PTHR24092">
    <property type="entry name" value="PROBABLE PHOSPHOLIPID-TRANSPORTING ATPASE"/>
    <property type="match status" value="1"/>
</dbReference>
<dbReference type="PANTHER" id="PTHR24092:SF218">
    <property type="entry name" value="PHOSPHOLIPID-TRANSPORTING ATPASE"/>
    <property type="match status" value="1"/>
</dbReference>
<comment type="similarity">
    <text evidence="3 18">Belongs to the cation transport ATPase (P-type) (TC 3.A.3) family. Type IV subfamily.</text>
</comment>
<accession>A0A9D4KP44</accession>
<dbReference type="SFLD" id="SFLDF00027">
    <property type="entry name" value="p-type_atpase"/>
    <property type="match status" value="1"/>
</dbReference>
<keyword evidence="4 18" id="KW-0812">Transmembrane</keyword>
<organism evidence="21 22">
    <name type="scientific">Dreissena polymorpha</name>
    <name type="common">Zebra mussel</name>
    <name type="synonym">Mytilus polymorpha</name>
    <dbReference type="NCBI Taxonomy" id="45954"/>
    <lineage>
        <taxon>Eukaryota</taxon>
        <taxon>Metazoa</taxon>
        <taxon>Spiralia</taxon>
        <taxon>Lophotrochozoa</taxon>
        <taxon>Mollusca</taxon>
        <taxon>Bivalvia</taxon>
        <taxon>Autobranchia</taxon>
        <taxon>Heteroconchia</taxon>
        <taxon>Euheterodonta</taxon>
        <taxon>Imparidentia</taxon>
        <taxon>Neoheterodontei</taxon>
        <taxon>Myida</taxon>
        <taxon>Dreissenoidea</taxon>
        <taxon>Dreissenidae</taxon>
        <taxon>Dreissena</taxon>
    </lineage>
</organism>
<dbReference type="InterPro" id="IPR036412">
    <property type="entry name" value="HAD-like_sf"/>
</dbReference>
<feature type="binding site" evidence="16">
    <location>
        <position position="522"/>
    </location>
    <ligand>
        <name>ATP</name>
        <dbReference type="ChEBI" id="CHEBI:30616"/>
    </ligand>
</feature>
<feature type="binding site" evidence="17">
    <location>
        <position position="733"/>
    </location>
    <ligand>
        <name>Mg(2+)</name>
        <dbReference type="ChEBI" id="CHEBI:18420"/>
    </ligand>
</feature>
<gene>
    <name evidence="21" type="ORF">DPMN_116757</name>
</gene>
<dbReference type="GO" id="GO:0016887">
    <property type="term" value="F:ATP hydrolysis activity"/>
    <property type="evidence" value="ECO:0007669"/>
    <property type="project" value="InterPro"/>
</dbReference>
<keyword evidence="10 18" id="KW-1278">Translocase</keyword>
<keyword evidence="9 17" id="KW-0460">Magnesium</keyword>
<feature type="binding site" evidence="16">
    <location>
        <position position="182"/>
    </location>
    <ligand>
        <name>ATP</name>
        <dbReference type="ChEBI" id="CHEBI:30616"/>
    </ligand>
</feature>
<comment type="catalytic activity">
    <reaction evidence="14">
        <text>a beta-D-glucosyl-(1&lt;-&gt;1')-N-acylsphing-4-enine(out) + ATP + H2O = a beta-D-glucosyl-(1&lt;-&gt;1')-N-acylsphing-4-enine(in) + ADP + phosphate + H(+)</text>
        <dbReference type="Rhea" id="RHEA:66036"/>
        <dbReference type="ChEBI" id="CHEBI:15377"/>
        <dbReference type="ChEBI" id="CHEBI:15378"/>
        <dbReference type="ChEBI" id="CHEBI:22801"/>
        <dbReference type="ChEBI" id="CHEBI:30616"/>
        <dbReference type="ChEBI" id="CHEBI:43474"/>
        <dbReference type="ChEBI" id="CHEBI:456216"/>
    </reaction>
    <physiologicalReaction direction="left-to-right" evidence="14">
        <dbReference type="Rhea" id="RHEA:66037"/>
    </physiologicalReaction>
</comment>
<proteinExistence type="inferred from homology"/>
<keyword evidence="8 16" id="KW-0067">ATP-binding</keyword>
<feature type="binding site" evidence="16">
    <location>
        <position position="709"/>
    </location>
    <ligand>
        <name>ATP</name>
        <dbReference type="ChEBI" id="CHEBI:30616"/>
    </ligand>
</feature>
<evidence type="ECO:0000256" key="8">
    <source>
        <dbReference type="ARBA" id="ARBA00022840"/>
    </source>
</evidence>
<feature type="binding site" evidence="16">
    <location>
        <position position="703"/>
    </location>
    <ligand>
        <name>ATP</name>
        <dbReference type="ChEBI" id="CHEBI:30616"/>
    </ligand>
</feature>
<feature type="transmembrane region" description="Helical" evidence="18">
    <location>
        <begin position="110"/>
        <end position="134"/>
    </location>
</feature>
<feature type="transmembrane region" description="Helical" evidence="18">
    <location>
        <begin position="869"/>
        <end position="891"/>
    </location>
</feature>
<dbReference type="AlphaFoldDB" id="A0A9D4KP44"/>
<evidence type="ECO:0000313" key="21">
    <source>
        <dbReference type="EMBL" id="KAH3843246.1"/>
    </source>
</evidence>
<dbReference type="Proteomes" id="UP000828390">
    <property type="component" value="Unassembled WGS sequence"/>
</dbReference>
<evidence type="ECO:0000256" key="2">
    <source>
        <dbReference type="ARBA" id="ARBA00004477"/>
    </source>
</evidence>
<feature type="compositionally biased region" description="Polar residues" evidence="19">
    <location>
        <begin position="1054"/>
        <end position="1072"/>
    </location>
</feature>
<comment type="caution">
    <text evidence="21">The sequence shown here is derived from an EMBL/GenBank/DDBJ whole genome shotgun (WGS) entry which is preliminary data.</text>
</comment>
<dbReference type="InterPro" id="IPR023299">
    <property type="entry name" value="ATPase_P-typ_cyto_dom_N"/>
</dbReference>
<feature type="binding site" evidence="16">
    <location>
        <position position="458"/>
    </location>
    <ligand>
        <name>ATP</name>
        <dbReference type="ChEBI" id="CHEBI:30616"/>
    </ligand>
</feature>
<evidence type="ECO:0000256" key="12">
    <source>
        <dbReference type="ARBA" id="ARBA00023136"/>
    </source>
</evidence>
<comment type="catalytic activity">
    <reaction evidence="13 18">
        <text>ATP + H2O + phospholipidSide 1 = ADP + phosphate + phospholipidSide 2.</text>
        <dbReference type="EC" id="7.6.2.1"/>
    </reaction>
</comment>
<feature type="binding site" evidence="17">
    <location>
        <position position="729"/>
    </location>
    <ligand>
        <name>Mg(2+)</name>
        <dbReference type="ChEBI" id="CHEBI:18420"/>
    </ligand>
</feature>
<feature type="compositionally biased region" description="Polar residues" evidence="19">
    <location>
        <begin position="1015"/>
        <end position="1033"/>
    </location>
</feature>
<dbReference type="InterPro" id="IPR032630">
    <property type="entry name" value="P_typ_ATPase_c"/>
</dbReference>
<feature type="non-terminal residue" evidence="21">
    <location>
        <position position="1093"/>
    </location>
</feature>
<evidence type="ECO:0000256" key="10">
    <source>
        <dbReference type="ARBA" id="ARBA00022967"/>
    </source>
</evidence>
<feature type="binding site" evidence="16">
    <location>
        <position position="604"/>
    </location>
    <ligand>
        <name>ATP</name>
        <dbReference type="ChEBI" id="CHEBI:30616"/>
    </ligand>
</feature>
<dbReference type="Pfam" id="PF16212">
    <property type="entry name" value="PhoLip_ATPase_C"/>
    <property type="match status" value="1"/>
</dbReference>
<feature type="transmembrane region" description="Helical" evidence="18">
    <location>
        <begin position="970"/>
        <end position="989"/>
    </location>
</feature>
<feature type="transmembrane region" description="Helical" evidence="18">
    <location>
        <begin position="819"/>
        <end position="839"/>
    </location>
</feature>
<feature type="compositionally biased region" description="Polar residues" evidence="19">
    <location>
        <begin position="1080"/>
        <end position="1093"/>
    </location>
</feature>
<feature type="region of interest" description="Disordered" evidence="19">
    <location>
        <begin position="331"/>
        <end position="368"/>
    </location>
</feature>
<evidence type="ECO:0000256" key="16">
    <source>
        <dbReference type="PIRSR" id="PIRSR606539-2"/>
    </source>
</evidence>
<sequence length="1093" mass="123049">RLSEREDNIIPLNQNNIMLRGCIMRNTDWVEGIVVYAGHETKSMMNNRNPRYKRSKLERALNRDVIWCVIILLFLCFFCAAGSALWLSQFEDSKAIMFIPFENSEQFNPYFQAFLVLLTYIIIFQSVIPLPLYVSLEIIKLLQVYFINQDLQLYYEPTDKRVECRALNITEDLGCVEYIFSDKTGTLTENQMEFKSCTIGGKNYPHVPEFDEELPSETGSRYSLANISRNSSVIENLKMETEIQRGLASMCLRTLGSIDVSVSTLNHHSLVQEFFLLMAICNTVVVSLHPHEDIMDSEGNVDSIVNIPAAVNNTKSNNQGYENPILHERYRKLPETPPPNRLKPLKQDSSTPRAKTSLPPIQNQNLDRDKYPKFSQRQQYMPAISTPTGSMAGSIADSSIRSDMSRTRYEAESPDELALVRAASTYNCCLKGRSADSVTVWLPAEGEVQFEVLHVLTFDSTRKRMSIVVKHPLTKDIIIYTKGADSSVLSVLAKKYKEEPEFKAMLENTEKHIMDYAMQGLRTLCMAKKTISHSEYTTWSAAHLAAESSLEEREEKLYESACKIEDNLELLGATGIEDKLQDGVPETIAHLRAAGIKVWVLTGDKQETAIQIAYSSHLFNSDQIPIIINADNKEDTKSQMTHHIGQIVNDANTPISETSISSRKQMNYGLVIDGKTLSFALNEDLAEIFLILAGKCTSVICCRSSPIQKGLVVKLARDQLKVLTLAIGDGANDVSMIQMADVGIGISGQEGMQAVMASDFAIARFSYLERMLLVHGHWCYSRLARFSIFMFYKSLVTTMVLFWFNLYSGYSGSTQIESLFLTGQHVLFTAFPPIVSGIIDKDLNAETLLLDPNLYQVGPKGLTYTRMSFLIVFLDSVYQSVCIHFVCYFSYPEGVGIWEYGTTQMVALVLTILVQYVIETFRLMWPQWLTLILSFVVFFLFGIIIDSFFMTFDHPMTPYWVMMVTISKPIHFLMVAASIVLSLLPRLIVRIIQQTVFPDVIMVAQQGEKQKAETESQSTENSRATSPDSGYNRNDSKDLGIDNKALDLHHDSESASTSIVVPNGSTEPSNMNGKLRHRQNSNTATNGIAETPT</sequence>
<dbReference type="SFLD" id="SFLDS00003">
    <property type="entry name" value="Haloacid_Dehalogenase"/>
    <property type="match status" value="1"/>
</dbReference>
<feature type="active site" description="4-aspartylphosphate intermediate" evidence="15">
    <location>
        <position position="182"/>
    </location>
</feature>
<keyword evidence="11 18" id="KW-1133">Transmembrane helix</keyword>
<feature type="binding site" evidence="16">
    <location>
        <position position="416"/>
    </location>
    <ligand>
        <name>ATP</name>
        <dbReference type="ChEBI" id="CHEBI:30616"/>
    </ligand>
</feature>